<feature type="transmembrane region" description="Helical" evidence="1">
    <location>
        <begin position="9"/>
        <end position="27"/>
    </location>
</feature>
<comment type="caution">
    <text evidence="2">The sequence shown here is derived from an EMBL/GenBank/DDBJ whole genome shotgun (WGS) entry which is preliminary data.</text>
</comment>
<accession>A0A017RYQ6</accession>
<dbReference type="EMBL" id="AZQP01000010">
    <property type="protein sequence ID" value="EYE89035.1"/>
    <property type="molecule type" value="Genomic_DNA"/>
</dbReference>
<evidence type="ECO:0000256" key="1">
    <source>
        <dbReference type="SAM" id="Phobius"/>
    </source>
</evidence>
<dbReference type="Proteomes" id="UP000019681">
    <property type="component" value="Unassembled WGS sequence"/>
</dbReference>
<gene>
    <name evidence="2" type="ORF">Q428_05095</name>
</gene>
<proteinExistence type="predicted"/>
<keyword evidence="3" id="KW-1185">Reference proteome</keyword>
<keyword evidence="1" id="KW-0812">Transmembrane</keyword>
<dbReference type="AlphaFoldDB" id="A0A017RYQ6"/>
<sequence length="36" mass="4550">MDKEKLVKIFIYLTEGCIIIYFIYLMYRAANWLYYF</sequence>
<reference evidence="2 3" key="1">
    <citation type="journal article" date="2014" name="Genome Announc.">
        <title>Draft Genome Sequence of Fervidicella metallireducens Strain AeBT, an Iron-Reducing Thermoanaerobe from the Great Artesian Basin.</title>
        <authorList>
            <person name="Patel B.K."/>
        </authorList>
    </citation>
    <scope>NUCLEOTIDE SEQUENCE [LARGE SCALE GENOMIC DNA]</scope>
    <source>
        <strain evidence="2 3">AeB</strain>
    </source>
</reference>
<keyword evidence="1" id="KW-0472">Membrane</keyword>
<organism evidence="2 3">
    <name type="scientific">Fervidicella metallireducens AeB</name>
    <dbReference type="NCBI Taxonomy" id="1403537"/>
    <lineage>
        <taxon>Bacteria</taxon>
        <taxon>Bacillati</taxon>
        <taxon>Bacillota</taxon>
        <taxon>Clostridia</taxon>
        <taxon>Eubacteriales</taxon>
        <taxon>Clostridiaceae</taxon>
        <taxon>Fervidicella</taxon>
    </lineage>
</organism>
<protein>
    <submittedName>
        <fullName evidence="2">Uncharacterized protein</fullName>
    </submittedName>
</protein>
<keyword evidence="1" id="KW-1133">Transmembrane helix</keyword>
<name>A0A017RYQ6_9CLOT</name>
<evidence type="ECO:0000313" key="3">
    <source>
        <dbReference type="Proteomes" id="UP000019681"/>
    </source>
</evidence>
<evidence type="ECO:0000313" key="2">
    <source>
        <dbReference type="EMBL" id="EYE89035.1"/>
    </source>
</evidence>